<organism evidence="1 2">
    <name type="scientific">Natronoarchaeum mannanilyticum</name>
    <dbReference type="NCBI Taxonomy" id="926360"/>
    <lineage>
        <taxon>Archaea</taxon>
        <taxon>Methanobacteriati</taxon>
        <taxon>Methanobacteriota</taxon>
        <taxon>Stenosarchaea group</taxon>
        <taxon>Halobacteria</taxon>
        <taxon>Halobacteriales</taxon>
        <taxon>Natronoarchaeaceae</taxon>
    </lineage>
</organism>
<sequence length="248" mass="27161">MTISRGDLTIDWLGYATVRIEDGDGTVVYLDPGRYGTLTGEWTPDTEGVGHPPARDYDARDGDLVLVTHDHHYDSDGIRRVAREDATVVVYDAVYPPGIDRDVEPLDDLPQDVVRVDEHTDRLFEDVIVRTIAAYNEPDGPHVDEQGEPYHPEGIGVGYHLTIGDTAVFWPGDSDVLPGHEELDVDAFLPSISGNFTMGRREAAELAAALDPDLVVPIHYNTFAGLEADSEVFALDVADRGIPVALDE</sequence>
<accession>A0AAV3TE52</accession>
<dbReference type="PANTHER" id="PTHR43546:SF8">
    <property type="entry name" value="METALLO-BETA-LACTAMASE DOMAIN-CONTAINING PROTEIN"/>
    <property type="match status" value="1"/>
</dbReference>
<dbReference type="SUPFAM" id="SSF56281">
    <property type="entry name" value="Metallo-hydrolase/oxidoreductase"/>
    <property type="match status" value="1"/>
</dbReference>
<dbReference type="RefSeq" id="WP_343774584.1">
    <property type="nucleotide sequence ID" value="NZ_BAAADV010000007.1"/>
</dbReference>
<evidence type="ECO:0000313" key="2">
    <source>
        <dbReference type="Proteomes" id="UP001500420"/>
    </source>
</evidence>
<evidence type="ECO:0000313" key="1">
    <source>
        <dbReference type="EMBL" id="GAA0677623.1"/>
    </source>
</evidence>
<dbReference type="EMBL" id="BAAADV010000007">
    <property type="protein sequence ID" value="GAA0677623.1"/>
    <property type="molecule type" value="Genomic_DNA"/>
</dbReference>
<reference evidence="1 2" key="1">
    <citation type="journal article" date="2019" name="Int. J. Syst. Evol. Microbiol.">
        <title>The Global Catalogue of Microorganisms (GCM) 10K type strain sequencing project: providing services to taxonomists for standard genome sequencing and annotation.</title>
        <authorList>
            <consortium name="The Broad Institute Genomics Platform"/>
            <consortium name="The Broad Institute Genome Sequencing Center for Infectious Disease"/>
            <person name="Wu L."/>
            <person name="Ma J."/>
        </authorList>
    </citation>
    <scope>NUCLEOTIDE SEQUENCE [LARGE SCALE GENOMIC DNA]</scope>
    <source>
        <strain evidence="1 2">JCM 16328</strain>
    </source>
</reference>
<dbReference type="Pfam" id="PF13483">
    <property type="entry name" value="Lactamase_B_3"/>
    <property type="match status" value="1"/>
</dbReference>
<keyword evidence="2" id="KW-1185">Reference proteome</keyword>
<dbReference type="PANTHER" id="PTHR43546">
    <property type="entry name" value="UPF0173 METAL-DEPENDENT HYDROLASE MJ1163-RELATED"/>
    <property type="match status" value="1"/>
</dbReference>
<dbReference type="InterPro" id="IPR036866">
    <property type="entry name" value="RibonucZ/Hydroxyglut_hydro"/>
</dbReference>
<dbReference type="Proteomes" id="UP001500420">
    <property type="component" value="Unassembled WGS sequence"/>
</dbReference>
<protein>
    <submittedName>
        <fullName evidence="1">MBL fold metallo-hydrolase</fullName>
    </submittedName>
</protein>
<dbReference type="InterPro" id="IPR050114">
    <property type="entry name" value="UPF0173_UPF0282_UlaG_hydrolase"/>
</dbReference>
<name>A0AAV3TE52_9EURY</name>
<gene>
    <name evidence="1" type="ORF">GCM10009020_27100</name>
</gene>
<dbReference type="Gene3D" id="3.60.15.10">
    <property type="entry name" value="Ribonuclease Z/Hydroxyacylglutathione hydrolase-like"/>
    <property type="match status" value="1"/>
</dbReference>
<proteinExistence type="predicted"/>
<dbReference type="AlphaFoldDB" id="A0AAV3TE52"/>
<comment type="caution">
    <text evidence="1">The sequence shown here is derived from an EMBL/GenBank/DDBJ whole genome shotgun (WGS) entry which is preliminary data.</text>
</comment>